<gene>
    <name evidence="1" type="ORF">PGTG_20200</name>
</gene>
<dbReference type="GeneID" id="10527356"/>
<accession>E3NXG9</accession>
<reference key="1">
    <citation type="submission" date="2007-01" db="EMBL/GenBank/DDBJ databases">
        <title>The Genome Sequence of Puccinia graminis f. sp. tritici Strain CRL 75-36-700-3.</title>
        <authorList>
            <consortium name="The Broad Institute Genome Sequencing Platform"/>
            <person name="Birren B."/>
            <person name="Lander E."/>
            <person name="Galagan J."/>
            <person name="Nusbaum C."/>
            <person name="Devon K."/>
            <person name="Cuomo C."/>
            <person name="Jaffe D."/>
            <person name="Butler J."/>
            <person name="Alvarez P."/>
            <person name="Gnerre S."/>
            <person name="Grabherr M."/>
            <person name="Mauceli E."/>
            <person name="Brockman W."/>
            <person name="Young S."/>
            <person name="LaButti K."/>
            <person name="Sykes S."/>
            <person name="DeCaprio D."/>
            <person name="Crawford M."/>
            <person name="Koehrsen M."/>
            <person name="Engels R."/>
            <person name="Montgomery P."/>
            <person name="Pearson M."/>
            <person name="Howarth C."/>
            <person name="Larson L."/>
            <person name="White J."/>
            <person name="Zeng Q."/>
            <person name="Kodira C."/>
            <person name="Yandava C."/>
            <person name="Alvarado L."/>
            <person name="O'Leary S."/>
            <person name="Szabo L."/>
            <person name="Dean R."/>
            <person name="Schein J."/>
        </authorList>
    </citation>
    <scope>NUCLEOTIDE SEQUENCE</scope>
    <source>
        <strain>CRL 75-36-700-3</strain>
    </source>
</reference>
<evidence type="ECO:0000313" key="1">
    <source>
        <dbReference type="EMBL" id="EFP94268.1"/>
    </source>
</evidence>
<dbReference type="OrthoDB" id="10667439at2759"/>
<dbReference type="RefSeq" id="XP_003338687.1">
    <property type="nucleotide sequence ID" value="XM_003338639.1"/>
</dbReference>
<dbReference type="InParanoid" id="E3NXG9"/>
<dbReference type="VEuPathDB" id="FungiDB:PGTG_20200"/>
<dbReference type="KEGG" id="pgr:PGTG_20200"/>
<reference evidence="2" key="2">
    <citation type="journal article" date="2011" name="Proc. Natl. Acad. Sci. U.S.A.">
        <title>Obligate biotrophy features unraveled by the genomic analysis of rust fungi.</title>
        <authorList>
            <person name="Duplessis S."/>
            <person name="Cuomo C.A."/>
            <person name="Lin Y.-C."/>
            <person name="Aerts A."/>
            <person name="Tisserant E."/>
            <person name="Veneault-Fourrey C."/>
            <person name="Joly D.L."/>
            <person name="Hacquard S."/>
            <person name="Amselem J."/>
            <person name="Cantarel B.L."/>
            <person name="Chiu R."/>
            <person name="Coutinho P.M."/>
            <person name="Feau N."/>
            <person name="Field M."/>
            <person name="Frey P."/>
            <person name="Gelhaye E."/>
            <person name="Goldberg J."/>
            <person name="Grabherr M.G."/>
            <person name="Kodira C.D."/>
            <person name="Kohler A."/>
            <person name="Kuees U."/>
            <person name="Lindquist E.A."/>
            <person name="Lucas S.M."/>
            <person name="Mago R."/>
            <person name="Mauceli E."/>
            <person name="Morin E."/>
            <person name="Murat C."/>
            <person name="Pangilinan J.L."/>
            <person name="Park R."/>
            <person name="Pearson M."/>
            <person name="Quesneville H."/>
            <person name="Rouhier N."/>
            <person name="Sakthikumar S."/>
            <person name="Salamov A.A."/>
            <person name="Schmutz J."/>
            <person name="Selles B."/>
            <person name="Shapiro H."/>
            <person name="Tanguay P."/>
            <person name="Tuskan G.A."/>
            <person name="Henrissat B."/>
            <person name="Van de Peer Y."/>
            <person name="Rouze P."/>
            <person name="Ellis J.G."/>
            <person name="Dodds P.N."/>
            <person name="Schein J.E."/>
            <person name="Zhong S."/>
            <person name="Hamelin R.C."/>
            <person name="Grigoriev I.V."/>
            <person name="Szabo L.J."/>
            <person name="Martin F."/>
        </authorList>
    </citation>
    <scope>NUCLEOTIDE SEQUENCE [LARGE SCALE GENOMIC DNA]</scope>
    <source>
        <strain evidence="2">CRL 75-36-700-3 / race SCCL</strain>
    </source>
</reference>
<organism evidence="1 2">
    <name type="scientific">Puccinia graminis f. sp. tritici (strain CRL 75-36-700-3 / race SCCL)</name>
    <name type="common">Black stem rust fungus</name>
    <dbReference type="NCBI Taxonomy" id="418459"/>
    <lineage>
        <taxon>Eukaryota</taxon>
        <taxon>Fungi</taxon>
        <taxon>Dikarya</taxon>
        <taxon>Basidiomycota</taxon>
        <taxon>Pucciniomycotina</taxon>
        <taxon>Pucciniomycetes</taxon>
        <taxon>Pucciniales</taxon>
        <taxon>Pucciniaceae</taxon>
        <taxon>Puccinia</taxon>
    </lineage>
</organism>
<dbReference type="HOGENOM" id="CLU_089726_0_0_1"/>
<dbReference type="AlphaFoldDB" id="E3NXG9"/>
<evidence type="ECO:0000313" key="2">
    <source>
        <dbReference type="Proteomes" id="UP000008783"/>
    </source>
</evidence>
<dbReference type="EMBL" id="DS989937">
    <property type="protein sequence ID" value="EFP94268.1"/>
    <property type="molecule type" value="Genomic_DNA"/>
</dbReference>
<name>E3NXG9_PUCGT</name>
<protein>
    <submittedName>
        <fullName evidence="1">Uncharacterized protein</fullName>
    </submittedName>
</protein>
<sequence>MKKVNAHGSRHGSFVVTRSSLNPDCELSFSGRCTLNQKIQSWDFDQGTYNIYKVLLSTWSSPHHLELPVYMEDNKIIETIVAPCLDGAGYSLTVGSSYSIRGQITRDDACGTAWEFNPLLVGHSRTTEEPLTPDGFQVTGCGRVKSVMKVMDSAGDHFQYHHVLINHQPTVLLILKTSSLKLSPSIQGLVGEFVEFCGFFIGEEIETGVLILTVE</sequence>
<dbReference type="Proteomes" id="UP000008783">
    <property type="component" value="Unassembled WGS sequence"/>
</dbReference>
<proteinExistence type="predicted"/>
<keyword evidence="2" id="KW-1185">Reference proteome</keyword>